<dbReference type="PANTHER" id="PTHR12558">
    <property type="entry name" value="CELL DIVISION CYCLE 16,23,27"/>
    <property type="match status" value="1"/>
</dbReference>
<dbReference type="GeneID" id="303167048"/>
<dbReference type="InterPro" id="IPR011990">
    <property type="entry name" value="TPR-like_helical_dom_sf"/>
</dbReference>
<sequence>MPLRATLLGHPLSLLGLPLLPLAATLLLGGCQLSPSSFENGVQNDAYDPMQSAPPITRGLDAEGLRSLLAAEIAGQRGDYRYASQGYLEASRRYRNPALAERATFAARFGNDVALMEASAIRWRELAPQAELPNRLLATLSLQRGDWLDSLEQRLAITEAGGNGEIAAFSEAAVAEEAPLSLLIQPLRDYLAQPGAQKNEFHSDVLLGAALIESALGQTRQAQQHLDQVTQLSPESAALWLAKARLALETGDHRGAQNAAQRGLDLAPDDVRFILMLAQAEIRLNNITAAEAHTTTLLETHGGNEELRIALAQLYLEEGHSEPAYRLLQPLIGQERVPNTAYFLLGAIAQSQGEVDNALLYYRQVQDGNEFLPARAAAARMLIENDRLLDARAMLRVERMRHDDYFGELVMLEIQLLDEFNLQEDAMALLDRELARTPDDTSLLYLRAMRAWETGDIEAMERDLRQILHTEPDNADALNALGYTLADLNLQGRLEEARDLIERAYEADPNNPAILDSMGWVYFRLGQPDNALAWLESAYAQVPDQEIAAHLAEVLHALGRSEEARQLIERILQRASYHPQIDDLLERHPELTPLSTP</sequence>
<proteinExistence type="predicted"/>
<dbReference type="RefSeq" id="WP_038482716.1">
    <property type="nucleotide sequence ID" value="NZ_JABASV010000017.1"/>
</dbReference>
<evidence type="ECO:0000313" key="1">
    <source>
        <dbReference type="EMBL" id="MDX5979070.1"/>
    </source>
</evidence>
<dbReference type="EMBL" id="JAWXXT010000001">
    <property type="protein sequence ID" value="MDX5979070.1"/>
    <property type="molecule type" value="Genomic_DNA"/>
</dbReference>
<dbReference type="Proteomes" id="UP001276761">
    <property type="component" value="Unassembled WGS sequence"/>
</dbReference>
<dbReference type="InterPro" id="IPR019734">
    <property type="entry name" value="TPR_rpt"/>
</dbReference>
<reference evidence="1" key="1">
    <citation type="submission" date="2023-11" db="EMBL/GenBank/DDBJ databases">
        <title>MicrobeMod: A computational toolkit for identifying prokaryotic methylation and restriction-modification with nanopore sequencing.</title>
        <authorList>
            <person name="Crits-Christoph A."/>
            <person name="Kang S.C."/>
            <person name="Lee H."/>
            <person name="Ostrov N."/>
        </authorList>
    </citation>
    <scope>NUCLEOTIDE SEQUENCE</scope>
    <source>
        <strain evidence="1">ATCC BAA-953</strain>
    </source>
</reference>
<dbReference type="Gene3D" id="1.25.40.10">
    <property type="entry name" value="Tetratricopeptide repeat domain"/>
    <property type="match status" value="2"/>
</dbReference>
<dbReference type="Pfam" id="PF14559">
    <property type="entry name" value="TPR_19"/>
    <property type="match status" value="1"/>
</dbReference>
<dbReference type="PROSITE" id="PS51257">
    <property type="entry name" value="PROKAR_LIPOPROTEIN"/>
    <property type="match status" value="1"/>
</dbReference>
<name>A0AAJ2S4E3_9GAMM</name>
<protein>
    <submittedName>
        <fullName evidence="1">Tetratricopeptide repeat protein</fullName>
    </submittedName>
</protein>
<dbReference type="PANTHER" id="PTHR12558:SF13">
    <property type="entry name" value="CELL DIVISION CYCLE PROTEIN 27 HOMOLOG"/>
    <property type="match status" value="1"/>
</dbReference>
<comment type="caution">
    <text evidence="1">The sequence shown here is derived from an EMBL/GenBank/DDBJ whole genome shotgun (WGS) entry which is preliminary data.</text>
</comment>
<dbReference type="AlphaFoldDB" id="A0AAJ2S4E3"/>
<dbReference type="SMART" id="SM00028">
    <property type="entry name" value="TPR"/>
    <property type="match status" value="8"/>
</dbReference>
<organism evidence="1 2">
    <name type="scientific">Vreelandella alkaliphila</name>
    <dbReference type="NCBI Taxonomy" id="272774"/>
    <lineage>
        <taxon>Bacteria</taxon>
        <taxon>Pseudomonadati</taxon>
        <taxon>Pseudomonadota</taxon>
        <taxon>Gammaproteobacteria</taxon>
        <taxon>Oceanospirillales</taxon>
        <taxon>Halomonadaceae</taxon>
        <taxon>Vreelandella</taxon>
    </lineage>
</organism>
<dbReference type="Pfam" id="PF13429">
    <property type="entry name" value="TPR_15"/>
    <property type="match status" value="1"/>
</dbReference>
<dbReference type="SUPFAM" id="SSF48452">
    <property type="entry name" value="TPR-like"/>
    <property type="match status" value="2"/>
</dbReference>
<accession>A0AAJ2S4E3</accession>
<gene>
    <name evidence="1" type="ORF">SIL78_16095</name>
</gene>
<evidence type="ECO:0000313" key="2">
    <source>
        <dbReference type="Proteomes" id="UP001276761"/>
    </source>
</evidence>